<protein>
    <submittedName>
        <fullName evidence="2">AAA family ATPase</fullName>
    </submittedName>
</protein>
<evidence type="ECO:0000313" key="3">
    <source>
        <dbReference type="Proteomes" id="UP000733858"/>
    </source>
</evidence>
<organism evidence="2 3">
    <name type="scientific">Rhizobium croatiense</name>
    <dbReference type="NCBI Taxonomy" id="2867516"/>
    <lineage>
        <taxon>Bacteria</taxon>
        <taxon>Pseudomonadati</taxon>
        <taxon>Pseudomonadota</taxon>
        <taxon>Alphaproteobacteria</taxon>
        <taxon>Hyphomicrobiales</taxon>
        <taxon>Rhizobiaceae</taxon>
        <taxon>Rhizobium/Agrobacterium group</taxon>
        <taxon>Rhizobium</taxon>
    </lineage>
</organism>
<feature type="domain" description="Orc1-like AAA ATPase" evidence="1">
    <location>
        <begin position="9"/>
        <end position="67"/>
    </location>
</feature>
<dbReference type="Pfam" id="PF13191">
    <property type="entry name" value="AAA_16"/>
    <property type="match status" value="1"/>
</dbReference>
<reference evidence="2 3" key="1">
    <citation type="submission" date="2021-08" db="EMBL/GenBank/DDBJ databases">
        <title>Rhizobium croatiense sp. nov. and Rhizobium redzepovicii sp. nov., two new species isolated from nodules of Phaseolus vulgaris in Croatia.</title>
        <authorList>
            <person name="Rajnovic I."/>
            <person name="Ramirez-Bahena M.H."/>
            <person name="Kajic S."/>
            <person name="Igual M.J."/>
            <person name="Peix A."/>
            <person name="Velazquez E."/>
            <person name="Sikora S."/>
        </authorList>
    </citation>
    <scope>NUCLEOTIDE SEQUENCE [LARGE SCALE GENOMIC DNA]</scope>
    <source>
        <strain evidence="2 3">13T</strain>
    </source>
</reference>
<gene>
    <name evidence="2" type="ORF">K6M89_19135</name>
</gene>
<dbReference type="Proteomes" id="UP000733858">
    <property type="component" value="Unassembled WGS sequence"/>
</dbReference>
<keyword evidence="3" id="KW-1185">Reference proteome</keyword>
<proteinExistence type="predicted"/>
<name>A0ABS7M2R1_9HYPH</name>
<sequence>MSTFRKRTRFSGRIAELNSMDSAFRDVSGGRQHCILLAAEAGGGKSRLVEEFTKRLSGRALILKGGC</sequence>
<accession>A0ABS7M2R1</accession>
<dbReference type="InterPro" id="IPR041664">
    <property type="entry name" value="AAA_16"/>
</dbReference>
<dbReference type="EMBL" id="JAILYJ010000011">
    <property type="protein sequence ID" value="MBY4631400.1"/>
    <property type="molecule type" value="Genomic_DNA"/>
</dbReference>
<evidence type="ECO:0000259" key="1">
    <source>
        <dbReference type="Pfam" id="PF13191"/>
    </source>
</evidence>
<evidence type="ECO:0000313" key="2">
    <source>
        <dbReference type="EMBL" id="MBY4631400.1"/>
    </source>
</evidence>
<comment type="caution">
    <text evidence="2">The sequence shown here is derived from an EMBL/GenBank/DDBJ whole genome shotgun (WGS) entry which is preliminary data.</text>
</comment>